<evidence type="ECO:0000313" key="1">
    <source>
        <dbReference type="EMBL" id="RZS44728.1"/>
    </source>
</evidence>
<sequence>MSASNFRLGGPGIEIEYTTDGDELTVRGHGNCLERDGKSFAGKEISRMTTGYGELVTVTLLDSSRNQTAVRLAVLMPRAVLTGEDGKRPVTGVGMITRDYREVLGGAPPVRHDYDVRPLSGTMWA</sequence>
<protein>
    <submittedName>
        <fullName evidence="1">Uncharacterized protein</fullName>
    </submittedName>
</protein>
<dbReference type="AlphaFoldDB" id="A0A4Q7L510"/>
<comment type="caution">
    <text evidence="1">The sequence shown here is derived from an EMBL/GenBank/DDBJ whole genome shotgun (WGS) entry which is preliminary data.</text>
</comment>
<dbReference type="OrthoDB" id="4462436at2"/>
<reference evidence="1 2" key="1">
    <citation type="submission" date="2019-02" db="EMBL/GenBank/DDBJ databases">
        <title>Genomic Encyclopedia of Type Strains, Phase IV (KMG-IV): sequencing the most valuable type-strain genomes for metagenomic binning, comparative biology and taxonomic classification.</title>
        <authorList>
            <person name="Goeker M."/>
        </authorList>
    </citation>
    <scope>NUCLEOTIDE SEQUENCE [LARGE SCALE GENOMIC DNA]</scope>
    <source>
        <strain evidence="1 2">DSM 101727</strain>
    </source>
</reference>
<dbReference type="Proteomes" id="UP000294257">
    <property type="component" value="Unassembled WGS sequence"/>
</dbReference>
<dbReference type="RefSeq" id="WP_130342374.1">
    <property type="nucleotide sequence ID" value="NZ_SGWQ01000001.1"/>
</dbReference>
<proteinExistence type="predicted"/>
<gene>
    <name evidence="1" type="ORF">EV193_101605</name>
</gene>
<accession>A0A4Q7L510</accession>
<organism evidence="1 2">
    <name type="scientific">Herbihabitans rhizosphaerae</name>
    <dbReference type="NCBI Taxonomy" id="1872711"/>
    <lineage>
        <taxon>Bacteria</taxon>
        <taxon>Bacillati</taxon>
        <taxon>Actinomycetota</taxon>
        <taxon>Actinomycetes</taxon>
        <taxon>Pseudonocardiales</taxon>
        <taxon>Pseudonocardiaceae</taxon>
        <taxon>Herbihabitans</taxon>
    </lineage>
</organism>
<name>A0A4Q7L510_9PSEU</name>
<dbReference type="EMBL" id="SGWQ01000001">
    <property type="protein sequence ID" value="RZS44728.1"/>
    <property type="molecule type" value="Genomic_DNA"/>
</dbReference>
<evidence type="ECO:0000313" key="2">
    <source>
        <dbReference type="Proteomes" id="UP000294257"/>
    </source>
</evidence>
<keyword evidence="2" id="KW-1185">Reference proteome</keyword>